<accession>A0A6L3YTK8</accession>
<gene>
    <name evidence="1" type="ORF">F9L08_08190</name>
</gene>
<proteinExistence type="predicted"/>
<dbReference type="AlphaFoldDB" id="A0A6L3YTK8"/>
<sequence length="226" mass="25666">MRKASRQLHRVAARFRRLHLGEYSRAIQCGDTDMSGVNIEIRDKDVTQRLNVLSDAAEDLQPLYEEIGAAMVFRTQRRFETETDTKGQKWPRLKPRTAAKRIGSGRRGYDNMLRVKNRLYQSIGYQADASGASIGTNVIYAAIQNLGGEVKKTARQHTIYQRYNEKTDTLDQRFVKKSRSNFARDVAIGAHTINIPAREFLGIGEDDRTEIFSIVEEHFDIGGGSQ</sequence>
<dbReference type="Pfam" id="PF05069">
    <property type="entry name" value="Phage_tail_S"/>
    <property type="match status" value="1"/>
</dbReference>
<evidence type="ECO:0000313" key="2">
    <source>
        <dbReference type="Proteomes" id="UP000481643"/>
    </source>
</evidence>
<reference evidence="1 2" key="1">
    <citation type="submission" date="2019-09" db="EMBL/GenBank/DDBJ databases">
        <title>Taxonomic organization of the family Brucellaceae based on a phylogenomic approach.</title>
        <authorList>
            <person name="Leclercq S."/>
            <person name="Cloeckaert A."/>
            <person name="Zygmunt M.S."/>
        </authorList>
    </citation>
    <scope>NUCLEOTIDE SEQUENCE [LARGE SCALE GENOMIC DNA]</scope>
    <source>
        <strain evidence="1 2">WS1830</strain>
    </source>
</reference>
<protein>
    <submittedName>
        <fullName evidence="1">Phage morphogenesis protein</fullName>
    </submittedName>
</protein>
<dbReference type="EMBL" id="WBVX01000006">
    <property type="protein sequence ID" value="KAB2687524.1"/>
    <property type="molecule type" value="Genomic_DNA"/>
</dbReference>
<dbReference type="Proteomes" id="UP000481643">
    <property type="component" value="Unassembled WGS sequence"/>
</dbReference>
<organism evidence="1 2">
    <name type="scientific">Brucella tritici</name>
    <dbReference type="NCBI Taxonomy" id="94626"/>
    <lineage>
        <taxon>Bacteria</taxon>
        <taxon>Pseudomonadati</taxon>
        <taxon>Pseudomonadota</taxon>
        <taxon>Alphaproteobacteria</taxon>
        <taxon>Hyphomicrobiales</taxon>
        <taxon>Brucellaceae</taxon>
        <taxon>Brucella/Ochrobactrum group</taxon>
        <taxon>Brucella</taxon>
    </lineage>
</organism>
<dbReference type="InterPro" id="IPR006522">
    <property type="entry name" value="Phage_virion_morphogenesis"/>
</dbReference>
<name>A0A6L3YTK8_9HYPH</name>
<comment type="caution">
    <text evidence="1">The sequence shown here is derived from an EMBL/GenBank/DDBJ whole genome shotgun (WGS) entry which is preliminary data.</text>
</comment>
<evidence type="ECO:0000313" key="1">
    <source>
        <dbReference type="EMBL" id="KAB2687524.1"/>
    </source>
</evidence>